<dbReference type="AlphaFoldDB" id="A0A8S3VDY8"/>
<dbReference type="PANTHER" id="PTHR46919:SF2">
    <property type="entry name" value="SACSIN"/>
    <property type="match status" value="1"/>
</dbReference>
<dbReference type="EMBL" id="CAJPWZ010003139">
    <property type="protein sequence ID" value="CAG2253108.1"/>
    <property type="molecule type" value="Genomic_DNA"/>
</dbReference>
<dbReference type="PANTHER" id="PTHR46919">
    <property type="entry name" value="ZINC FINGER, C3HC4 TYPE (RING FINGER) FAMILY PROTEIN"/>
    <property type="match status" value="1"/>
</dbReference>
<dbReference type="OrthoDB" id="5963011at2759"/>
<evidence type="ECO:0000313" key="2">
    <source>
        <dbReference type="Proteomes" id="UP000683360"/>
    </source>
</evidence>
<gene>
    <name evidence="1" type="ORF">MEDL_64667</name>
</gene>
<reference evidence="1" key="1">
    <citation type="submission" date="2021-03" db="EMBL/GenBank/DDBJ databases">
        <authorList>
            <person name="Bekaert M."/>
        </authorList>
    </citation>
    <scope>NUCLEOTIDE SEQUENCE</scope>
</reference>
<evidence type="ECO:0008006" key="3">
    <source>
        <dbReference type="Google" id="ProtNLM"/>
    </source>
</evidence>
<sequence>MQSVGRKIAEQTFSIKVDVKIETQAGSGNKSEQSWFVLHCLKGGNLSQELATLSLDVALSNSPYVSIAVPKDIDADFKGHVFCLMPLPLEEESLTGYPVHVNGHFALSQNRRHVKWPTADQVRNKAHIDKSIRWNNCLLVEVLAGVYHEVIQDLLQTCKAKGNTKEDIDRLYRSIPDHRKITSHWDLICEPFFQTFLQTAFTQETICRLMQACCIELVDVPDHIVAVLKHRKYSVQTMSQEFIRTCLTSNTSYKSFSCEEKFNILSFLVSDGNYSRLSGLELLPLDNGSFCTFNSNKSNRVFICKDEVALFPGQEERFIKQGLNDEIYNHLFMMASKGLYQEVILQNQSASEIASLLQTTITKYIGSTSSREIQWRSSAPVGMDWLEKVWSYIQRYDLSYFRNLHLMPDTRTNEIYKVCAGFILKTKGHSVIPYSVCDCLRYLDIVVLEQIPSAIEVHKNIRNFVYLPSKEDVFRMLIKIQAGGNVNHLVNKFNTTITAEERSQFVTYISGYSITDSQLINLLSAMNLFTEKNSRRHVSASQVRIIADTDQLPVLYFKETLDCSDQKYRDLATKLHAKTITKEDVLIDILSNLNGQYQTADIKKMMRYVLNNLSYFHMKDKMIGIARDIPFVFTSGRQMKKASDLFDPEDDTLKMIILDNDRFPNVHNLPVELKLLRKLGLKSLQDITGEDILSCARYLHTSNRCTENKRSEELLKVLVNKSGLLSSYVSGRKLSDHLSSLRFIGPSERKDDFPISLPWYTDTVNSFFCRPCDLSSPKFTKIIGSVNPVVSPSSSSLIASAGWTIEPGVTYVIDQLLIITERYEDKYKPELLPVISDIYHFMANHYNSQNFERLSNKKWIWTGTGFEEPEKTEYYGGGKSEETAKADLQLVVNILNSIKDDKNVEGVLLPIKQDDETL</sequence>
<proteinExistence type="predicted"/>
<evidence type="ECO:0000313" key="1">
    <source>
        <dbReference type="EMBL" id="CAG2253108.1"/>
    </source>
</evidence>
<protein>
    <recommendedName>
        <fullName evidence="3">Sacsin</fullName>
    </recommendedName>
</protein>
<comment type="caution">
    <text evidence="1">The sequence shown here is derived from an EMBL/GenBank/DDBJ whole genome shotgun (WGS) entry which is preliminary data.</text>
</comment>
<keyword evidence="2" id="KW-1185">Reference proteome</keyword>
<dbReference type="Proteomes" id="UP000683360">
    <property type="component" value="Unassembled WGS sequence"/>
</dbReference>
<accession>A0A8S3VDY8</accession>
<name>A0A8S3VDY8_MYTED</name>
<organism evidence="1 2">
    <name type="scientific">Mytilus edulis</name>
    <name type="common">Blue mussel</name>
    <dbReference type="NCBI Taxonomy" id="6550"/>
    <lineage>
        <taxon>Eukaryota</taxon>
        <taxon>Metazoa</taxon>
        <taxon>Spiralia</taxon>
        <taxon>Lophotrochozoa</taxon>
        <taxon>Mollusca</taxon>
        <taxon>Bivalvia</taxon>
        <taxon>Autobranchia</taxon>
        <taxon>Pteriomorphia</taxon>
        <taxon>Mytilida</taxon>
        <taxon>Mytiloidea</taxon>
        <taxon>Mytilidae</taxon>
        <taxon>Mytilinae</taxon>
        <taxon>Mytilus</taxon>
    </lineage>
</organism>